<gene>
    <name evidence="1" type="ORF">CCAP1982_LOCUS6989</name>
</gene>
<sequence>MLDILVNPLSSPDRGYPVRYQKFDLTSCCSFSELKRDFESSFFGDTDPSAHPRQ</sequence>
<name>A0A811UHD5_CERCA</name>
<reference evidence="1" key="1">
    <citation type="submission" date="2020-11" db="EMBL/GenBank/DDBJ databases">
        <authorList>
            <person name="Whitehead M."/>
        </authorList>
    </citation>
    <scope>NUCLEOTIDE SEQUENCE</scope>
    <source>
        <strain evidence="1">EGII</strain>
    </source>
</reference>
<dbReference type="EMBL" id="CAJHJT010000012">
    <property type="protein sequence ID" value="CAD6998389.1"/>
    <property type="molecule type" value="Genomic_DNA"/>
</dbReference>
<keyword evidence="2" id="KW-1185">Reference proteome</keyword>
<evidence type="ECO:0000313" key="1">
    <source>
        <dbReference type="EMBL" id="CAD6998389.1"/>
    </source>
</evidence>
<evidence type="ECO:0000313" key="2">
    <source>
        <dbReference type="Proteomes" id="UP000606786"/>
    </source>
</evidence>
<dbReference type="Proteomes" id="UP000606786">
    <property type="component" value="Unassembled WGS sequence"/>
</dbReference>
<accession>A0A811UHD5</accession>
<protein>
    <submittedName>
        <fullName evidence="1">(Mediterranean fruit fly) hypothetical protein</fullName>
    </submittedName>
</protein>
<comment type="caution">
    <text evidence="1">The sequence shown here is derived from an EMBL/GenBank/DDBJ whole genome shotgun (WGS) entry which is preliminary data.</text>
</comment>
<proteinExistence type="predicted"/>
<organism evidence="1 2">
    <name type="scientific">Ceratitis capitata</name>
    <name type="common">Mediterranean fruit fly</name>
    <name type="synonym">Tephritis capitata</name>
    <dbReference type="NCBI Taxonomy" id="7213"/>
    <lineage>
        <taxon>Eukaryota</taxon>
        <taxon>Metazoa</taxon>
        <taxon>Ecdysozoa</taxon>
        <taxon>Arthropoda</taxon>
        <taxon>Hexapoda</taxon>
        <taxon>Insecta</taxon>
        <taxon>Pterygota</taxon>
        <taxon>Neoptera</taxon>
        <taxon>Endopterygota</taxon>
        <taxon>Diptera</taxon>
        <taxon>Brachycera</taxon>
        <taxon>Muscomorpha</taxon>
        <taxon>Tephritoidea</taxon>
        <taxon>Tephritidae</taxon>
        <taxon>Ceratitis</taxon>
        <taxon>Ceratitis</taxon>
    </lineage>
</organism>
<dbReference type="AlphaFoldDB" id="A0A811UHD5"/>
<feature type="non-terminal residue" evidence="1">
    <location>
        <position position="54"/>
    </location>
</feature>